<reference evidence="2 3" key="1">
    <citation type="submission" date="2018-05" db="EMBL/GenBank/DDBJ databases">
        <title>Chitinophaga sp. nov., isolated from rhizosphere soil of Alhagi.</title>
        <authorList>
            <person name="Liu Y."/>
        </authorList>
    </citation>
    <scope>NUCLEOTIDE SEQUENCE [LARGE SCALE GENOMIC DNA]</scope>
    <source>
        <strain evidence="2 3">T22</strain>
    </source>
</reference>
<feature type="transmembrane region" description="Helical" evidence="1">
    <location>
        <begin position="160"/>
        <end position="177"/>
    </location>
</feature>
<evidence type="ECO:0000313" key="2">
    <source>
        <dbReference type="EMBL" id="AWO01843.1"/>
    </source>
</evidence>
<dbReference type="EMBL" id="CP029600">
    <property type="protein sequence ID" value="AWO01843.1"/>
    <property type="molecule type" value="Genomic_DNA"/>
</dbReference>
<sequence>MSFNFTEQYKHYTTAQLLQITLQPDAYQPQAVEAAVRLLEGRRVSDAEIDEASAYVEAERQKKQVRKEKAAAYKEKAKDLLEPMIQPGAAVRPDKWLYIFLFVLGLQYVWTLYYSLPAFGRFLQCGNCPGDVVTYVDYMFKFAYIPVLFYLLLKRNRWGWILVTAGCVAAVAFRLGLVTTFVRTDTLRFANLPALATSGLLNVAYVAYLLKKRTIAYFGVSAVVVKYTVWCVAITALLAGILL</sequence>
<keyword evidence="1" id="KW-0812">Transmembrane</keyword>
<accession>A0ABM6WCV3</accession>
<gene>
    <name evidence="2" type="ORF">DLD77_09105</name>
</gene>
<dbReference type="RefSeq" id="WP_119078052.1">
    <property type="nucleotide sequence ID" value="NZ_CP029600.1"/>
</dbReference>
<feature type="transmembrane region" description="Helical" evidence="1">
    <location>
        <begin position="189"/>
        <end position="210"/>
    </location>
</feature>
<feature type="transmembrane region" description="Helical" evidence="1">
    <location>
        <begin position="96"/>
        <end position="115"/>
    </location>
</feature>
<evidence type="ECO:0000313" key="3">
    <source>
        <dbReference type="Proteomes" id="UP000246099"/>
    </source>
</evidence>
<keyword evidence="3" id="KW-1185">Reference proteome</keyword>
<evidence type="ECO:0000256" key="1">
    <source>
        <dbReference type="SAM" id="Phobius"/>
    </source>
</evidence>
<feature type="transmembrane region" description="Helical" evidence="1">
    <location>
        <begin position="135"/>
        <end position="153"/>
    </location>
</feature>
<keyword evidence="1" id="KW-1133">Transmembrane helix</keyword>
<name>A0ABM6WCV3_9BACT</name>
<proteinExistence type="predicted"/>
<keyword evidence="1" id="KW-0472">Membrane</keyword>
<dbReference type="Proteomes" id="UP000246099">
    <property type="component" value="Chromosome"/>
</dbReference>
<organism evidence="2 3">
    <name type="scientific">Chitinophaga alhagiae</name>
    <dbReference type="NCBI Taxonomy" id="2203219"/>
    <lineage>
        <taxon>Bacteria</taxon>
        <taxon>Pseudomonadati</taxon>
        <taxon>Bacteroidota</taxon>
        <taxon>Chitinophagia</taxon>
        <taxon>Chitinophagales</taxon>
        <taxon>Chitinophagaceae</taxon>
        <taxon>Chitinophaga</taxon>
    </lineage>
</organism>
<protein>
    <submittedName>
        <fullName evidence="2">Uncharacterized protein</fullName>
    </submittedName>
</protein>
<feature type="transmembrane region" description="Helical" evidence="1">
    <location>
        <begin position="217"/>
        <end position="242"/>
    </location>
</feature>